<sequence length="118" mass="12651">MRAVDDVFEESLRVRQLGALRADPAQPPLDRPGTARLTPVEHEPDLGEAHTDIATGLDDAETADVFLGVLPMARRGTVGNDDPLVVPVPQDVHLDADPPGGLADLQLPTSFRLDLRST</sequence>
<gene>
    <name evidence="2" type="ORF">WG925_08370</name>
</gene>
<proteinExistence type="predicted"/>
<name>A0ABU9ABF7_PSEA5</name>
<protein>
    <submittedName>
        <fullName evidence="2">Uncharacterized protein</fullName>
    </submittedName>
</protein>
<comment type="caution">
    <text evidence="2">The sequence shown here is derived from an EMBL/GenBank/DDBJ whole genome shotgun (WGS) entry which is preliminary data.</text>
</comment>
<feature type="region of interest" description="Disordered" evidence="1">
    <location>
        <begin position="19"/>
        <end position="47"/>
    </location>
</feature>
<evidence type="ECO:0000313" key="2">
    <source>
        <dbReference type="EMBL" id="MEK6463745.1"/>
    </source>
</evidence>
<reference evidence="2 3" key="1">
    <citation type="submission" date="2024-03" db="EMBL/GenBank/DDBJ databases">
        <title>Draft genome sequence of Pseudonocardia carboxydivorans JCM 14827.</title>
        <authorList>
            <person name="Duangmal K."/>
        </authorList>
    </citation>
    <scope>NUCLEOTIDE SEQUENCE [LARGE SCALE GENOMIC DNA]</scope>
    <source>
        <strain evidence="2 3">JCM 14827</strain>
    </source>
</reference>
<keyword evidence="3" id="KW-1185">Reference proteome</keyword>
<organism evidence="2 3">
    <name type="scientific">Pseudonocardia alni subsp. carboxydivorans</name>
    <dbReference type="NCBI Taxonomy" id="415010"/>
    <lineage>
        <taxon>Bacteria</taxon>
        <taxon>Bacillati</taxon>
        <taxon>Actinomycetota</taxon>
        <taxon>Actinomycetes</taxon>
        <taxon>Pseudonocardiales</taxon>
        <taxon>Pseudonocardiaceae</taxon>
        <taxon>Pseudonocardia</taxon>
    </lineage>
</organism>
<dbReference type="EMBL" id="JBBPIX010000003">
    <property type="protein sequence ID" value="MEK6463745.1"/>
    <property type="molecule type" value="Genomic_DNA"/>
</dbReference>
<evidence type="ECO:0000313" key="3">
    <source>
        <dbReference type="Proteomes" id="UP001367513"/>
    </source>
</evidence>
<dbReference type="Proteomes" id="UP001367513">
    <property type="component" value="Unassembled WGS sequence"/>
</dbReference>
<accession>A0ABU9ABF7</accession>
<evidence type="ECO:0000256" key="1">
    <source>
        <dbReference type="SAM" id="MobiDB-lite"/>
    </source>
</evidence>